<dbReference type="PANTHER" id="PTHR34300:SF1">
    <property type="entry name" value="QUEUOSINE PRECURSOR TRANSPORTER"/>
    <property type="match status" value="1"/>
</dbReference>
<keyword evidence="1" id="KW-0997">Cell inner membrane</keyword>
<feature type="transmembrane region" description="Helical" evidence="1">
    <location>
        <begin position="119"/>
        <end position="144"/>
    </location>
</feature>
<comment type="function">
    <text evidence="1">Involved in the import of queuosine (Q) precursors, required for Q precursor salvage.</text>
</comment>
<comment type="caution">
    <text evidence="2">The sequence shown here is derived from an EMBL/GenBank/DDBJ whole genome shotgun (WGS) entry which is preliminary data.</text>
</comment>
<feature type="transmembrane region" description="Helical" evidence="1">
    <location>
        <begin position="67"/>
        <end position="83"/>
    </location>
</feature>
<dbReference type="GO" id="GO:0022857">
    <property type="term" value="F:transmembrane transporter activity"/>
    <property type="evidence" value="ECO:0007669"/>
    <property type="project" value="UniProtKB-UniRule"/>
</dbReference>
<reference evidence="2 3" key="1">
    <citation type="submission" date="2012-03" db="EMBL/GenBank/DDBJ databases">
        <title>The Genome Sequence of Bartonella tamiae Th239.</title>
        <authorList>
            <consortium name="The Broad Institute Genome Sequencing Platform"/>
            <consortium name="The Broad Institute Genome Sequencing Center for Infectious Disease"/>
            <person name="Feldgarden M."/>
            <person name="Kirby J."/>
            <person name="Kosoy M."/>
            <person name="Birtles R."/>
            <person name="Probert W.S."/>
            <person name="Chiaraviglio L."/>
            <person name="Young S.K."/>
            <person name="Zeng Q."/>
            <person name="Gargeya S."/>
            <person name="Fitzgerald M."/>
            <person name="Haas B."/>
            <person name="Abouelleil A."/>
            <person name="Alvarado L."/>
            <person name="Arachchi H.M."/>
            <person name="Berlin A."/>
            <person name="Chapman S.B."/>
            <person name="Gearin G."/>
            <person name="Goldberg J."/>
            <person name="Griggs A."/>
            <person name="Gujja S."/>
            <person name="Hansen M."/>
            <person name="Heiman D."/>
            <person name="Howarth C."/>
            <person name="Larimer J."/>
            <person name="Lui A."/>
            <person name="MacDonald P.J.P."/>
            <person name="McCowen C."/>
            <person name="Montmayeur A."/>
            <person name="Murphy C."/>
            <person name="Neiman D."/>
            <person name="Pearson M."/>
            <person name="Priest M."/>
            <person name="Roberts A."/>
            <person name="Saif S."/>
            <person name="Shea T."/>
            <person name="Sisk P."/>
            <person name="Stolte C."/>
            <person name="Sykes S."/>
            <person name="Wortman J."/>
            <person name="Nusbaum C."/>
            <person name="Birren B."/>
        </authorList>
    </citation>
    <scope>NUCLEOTIDE SEQUENCE [LARGE SCALE GENOMIC DNA]</scope>
    <source>
        <strain evidence="2 3">Th239</strain>
    </source>
</reference>
<keyword evidence="1" id="KW-1003">Cell membrane</keyword>
<dbReference type="HOGENOM" id="CLU_090905_1_0_5"/>
<name>J1K243_9HYPH</name>
<proteinExistence type="inferred from homology"/>
<dbReference type="RefSeq" id="WP_008037602.1">
    <property type="nucleotide sequence ID" value="NZ_JH725147.1"/>
</dbReference>
<comment type="similarity">
    <text evidence="1">Belongs to the vitamin uptake transporter (VUT/ECF) (TC 2.A.88) family. Q precursor transporter subfamily.</text>
</comment>
<organism evidence="2 3">
    <name type="scientific">Bartonella tamiae Th239</name>
    <dbReference type="NCBI Taxonomy" id="1094558"/>
    <lineage>
        <taxon>Bacteria</taxon>
        <taxon>Pseudomonadati</taxon>
        <taxon>Pseudomonadota</taxon>
        <taxon>Alphaproteobacteria</taxon>
        <taxon>Hyphomicrobiales</taxon>
        <taxon>Bartonellaceae</taxon>
        <taxon>Bartonella</taxon>
    </lineage>
</organism>
<dbReference type="OrthoDB" id="7065604at2"/>
<keyword evidence="3" id="KW-1185">Reference proteome</keyword>
<dbReference type="PATRIC" id="fig|1094558.3.peg.246"/>
<gene>
    <name evidence="2" type="ORF">ME5_00217</name>
</gene>
<protein>
    <recommendedName>
        <fullName evidence="1">Probable queuosine precursor transporter</fullName>
        <shortName evidence="1">Q precursor transporter</shortName>
    </recommendedName>
</protein>
<dbReference type="Pfam" id="PF02592">
    <property type="entry name" value="Vut_1"/>
    <property type="match status" value="2"/>
</dbReference>
<keyword evidence="1" id="KW-0812">Transmembrane</keyword>
<dbReference type="STRING" id="1094558.ME5_00217"/>
<evidence type="ECO:0000313" key="3">
    <source>
        <dbReference type="Proteomes" id="UP000008952"/>
    </source>
</evidence>
<dbReference type="InterPro" id="IPR003744">
    <property type="entry name" value="YhhQ"/>
</dbReference>
<feature type="transmembrane region" description="Helical" evidence="1">
    <location>
        <begin position="7"/>
        <end position="25"/>
    </location>
</feature>
<comment type="subcellular location">
    <subcellularLocation>
        <location evidence="1">Cell inner membrane</location>
        <topology evidence="1">Multi-pass membrane protein</topology>
    </subcellularLocation>
</comment>
<evidence type="ECO:0000313" key="2">
    <source>
        <dbReference type="EMBL" id="EJF91522.1"/>
    </source>
</evidence>
<feature type="transmembrane region" description="Helical" evidence="1">
    <location>
        <begin position="182"/>
        <end position="204"/>
    </location>
</feature>
<keyword evidence="1" id="KW-0472">Membrane</keyword>
<dbReference type="HAMAP" id="MF_02088">
    <property type="entry name" value="Q_prec_transport"/>
    <property type="match status" value="1"/>
</dbReference>
<evidence type="ECO:0000256" key="1">
    <source>
        <dbReference type="HAMAP-Rule" id="MF_02088"/>
    </source>
</evidence>
<dbReference type="AlphaFoldDB" id="J1K243"/>
<dbReference type="PANTHER" id="PTHR34300">
    <property type="entry name" value="QUEUOSINE PRECURSOR TRANSPORTER-RELATED"/>
    <property type="match status" value="1"/>
</dbReference>
<dbReference type="GO" id="GO:0005886">
    <property type="term" value="C:plasma membrane"/>
    <property type="evidence" value="ECO:0007669"/>
    <property type="project" value="UniProtKB-SubCell"/>
</dbReference>
<feature type="transmembrane region" description="Helical" evidence="1">
    <location>
        <begin position="89"/>
        <end position="107"/>
    </location>
</feature>
<dbReference type="Proteomes" id="UP000008952">
    <property type="component" value="Unassembled WGS sequence"/>
</dbReference>
<keyword evidence="1" id="KW-0813">Transport</keyword>
<keyword evidence="1" id="KW-1133">Transmembrane helix</keyword>
<accession>J1K243</accession>
<feature type="transmembrane region" description="Helical" evidence="1">
    <location>
        <begin position="37"/>
        <end position="55"/>
    </location>
</feature>
<sequence length="208" mass="23179">MSQSLHLFFASIAMCIAVTASNILVQYPFPYFGLEHLLTYGAFTYPFAFLINDLTNRRYGPSAARRVVYVGFIAALMVSWIVASPRLAIASGWAFLFAQLLDIAVFTPLRKKTWWKAPLAAAICGSILDTLLFFAIAFSPYFGFVDHLTGMEESSIFDSVMSFGITIPVWLSLALGDFGVKLVMALFMLLPYGVILAYFMPAIYEEKK</sequence>
<dbReference type="EMBL" id="AIMB01000002">
    <property type="protein sequence ID" value="EJF91522.1"/>
    <property type="molecule type" value="Genomic_DNA"/>
</dbReference>
<feature type="transmembrane region" description="Helical" evidence="1">
    <location>
        <begin position="156"/>
        <end position="175"/>
    </location>
</feature>
<dbReference type="eggNOG" id="COG1738">
    <property type="taxonomic scope" value="Bacteria"/>
</dbReference>
<dbReference type="NCBIfam" id="TIGR00697">
    <property type="entry name" value="queuosine precursor transporter"/>
    <property type="match status" value="1"/>
</dbReference>